<evidence type="ECO:0000256" key="5">
    <source>
        <dbReference type="ARBA" id="ARBA00023136"/>
    </source>
</evidence>
<dbReference type="eggNOG" id="COG0577">
    <property type="taxonomic scope" value="Bacteria"/>
</dbReference>
<dbReference type="GO" id="GO:0005886">
    <property type="term" value="C:plasma membrane"/>
    <property type="evidence" value="ECO:0007669"/>
    <property type="project" value="UniProtKB-SubCell"/>
</dbReference>
<feature type="domain" description="ABC3 transporter permease C-terminal" evidence="8">
    <location>
        <begin position="711"/>
        <end position="818"/>
    </location>
</feature>
<keyword evidence="2" id="KW-1003">Cell membrane</keyword>
<dbReference type="RefSeq" id="WP_020913381.1">
    <property type="nucleotide sequence ID" value="NC_011566.1"/>
</dbReference>
<dbReference type="PANTHER" id="PTHR30572:SF4">
    <property type="entry name" value="ABC TRANSPORTER PERMEASE YTRF"/>
    <property type="match status" value="1"/>
</dbReference>
<dbReference type="OrthoDB" id="9770036at2"/>
<evidence type="ECO:0000259" key="9">
    <source>
        <dbReference type="Pfam" id="PF12704"/>
    </source>
</evidence>
<reference evidence="10 11" key="1">
    <citation type="journal article" date="2008" name="PLoS ONE">
        <title>Environmental adaptation: genomic analysis of the piezotolerant and psychrotolerant deep-sea iron reducing bacterium Shewanella piezotolerans WP3.</title>
        <authorList>
            <person name="Wang F."/>
            <person name="Wang J."/>
            <person name="Jian H."/>
            <person name="Zhang B."/>
            <person name="Li S."/>
            <person name="Wang F."/>
            <person name="Zeng X."/>
            <person name="Gao L."/>
            <person name="Bartlett D.H."/>
            <person name="Yu J."/>
            <person name="Hu S."/>
            <person name="Xiao X."/>
        </authorList>
    </citation>
    <scope>NUCLEOTIDE SEQUENCE [LARGE SCALE GENOMIC DNA]</scope>
    <source>
        <strain evidence="11">WP3 / JCM 13877</strain>
    </source>
</reference>
<keyword evidence="5 7" id="KW-0472">Membrane</keyword>
<dbReference type="InterPro" id="IPR025857">
    <property type="entry name" value="MacB_PCD"/>
</dbReference>
<dbReference type="PANTHER" id="PTHR30572">
    <property type="entry name" value="MEMBRANE COMPONENT OF TRANSPORTER-RELATED"/>
    <property type="match status" value="1"/>
</dbReference>
<feature type="transmembrane region" description="Helical" evidence="7">
    <location>
        <begin position="384"/>
        <end position="407"/>
    </location>
</feature>
<keyword evidence="4 7" id="KW-1133">Transmembrane helix</keyword>
<feature type="transmembrane region" description="Helical" evidence="7">
    <location>
        <begin position="20"/>
        <end position="42"/>
    </location>
</feature>
<comment type="similarity">
    <text evidence="6">Belongs to the ABC-4 integral membrane protein family.</text>
</comment>
<protein>
    <submittedName>
        <fullName evidence="10">ABC transporter, permease protein</fullName>
    </submittedName>
</protein>
<dbReference type="Pfam" id="PF12704">
    <property type="entry name" value="MacB_PCD"/>
    <property type="match status" value="2"/>
</dbReference>
<feature type="domain" description="MacB-like periplasmic core" evidence="9">
    <location>
        <begin position="21"/>
        <end position="238"/>
    </location>
</feature>
<keyword evidence="3 7" id="KW-0812">Transmembrane</keyword>
<evidence type="ECO:0000313" key="11">
    <source>
        <dbReference type="Proteomes" id="UP000000753"/>
    </source>
</evidence>
<sequence>MSFRLDFKYAVRLLLKKPIFTITSVLIVAIGLALTLYTYTLLENLVFKPLRLNGEQPIISIEARFDESHSYRRGVDPLDFQLLRESTKSLEAFGIYQQGTTLIGGMDLSTNTQKYNAALTEWNIFEFAGVQPIIGRGFAPDDHFEGAEAVTVISEKVWREYFNRDQNIVGSIIRVDALPTRVIGVMPIGFSFPSNAQVWLPQPHINVAPTQRSRTSLYAYARVKQGIDLSEFNQELSALDQHIIDGLPDDMSWRLGSDGGYLRALPFKQANTDITQYYNVFISMLVVVFLILLLACINIGNLLLGRVNERFKEIAIRVALGVPRLRLLLQMLMESVIICILGAVLAVGIVQGAMLLTNDFLLNMYAINGEKPFWWNLSLSNEGLILLVLSTLVVIGITGAIPAWRALSCDFNSVLRDGTRGALGRFAGKMTQMLVITEILLSCVVLVIATILLSSSYSASSADYGVETQKRLTAHLELPLESYPERQGFESEDRQKRTAFYYNLKARLEQLPNVEAISFMSQLPGTGAGTSFYEIQGKEALIYNENPRANTESVSRDAWRAVGMKLIEGRDFDQRDLETAMGNVIVNESIAADFFPDGNAVGSRIRRVWSSGHRDWQTIVGVVSDSYHGSTMDTASARYTLYRPIDSDGRTQMALAMHYSGSESLAIKSLLDVARQIDANVGVYHIQSYKRLINQPMLLVSAVSQIFLFCGLVAVFLAASGIYAVAANSVIQKTQEIGVRKALGATDRKVLKLFMDKAIMQLVVGLAIGASVALWITHLMEDAMLLDTQSYLFGFVGVPLLIAIIVILATFFPTRKAVLMEASEALYHN</sequence>
<name>B8CRM3_SHEPW</name>
<dbReference type="InterPro" id="IPR050250">
    <property type="entry name" value="Macrolide_Exporter_MacB"/>
</dbReference>
<feature type="transmembrane region" description="Helical" evidence="7">
    <location>
        <begin position="433"/>
        <end position="453"/>
    </location>
</feature>
<dbReference type="AlphaFoldDB" id="B8CRM3"/>
<evidence type="ECO:0000313" key="10">
    <source>
        <dbReference type="EMBL" id="ACJ30031.1"/>
    </source>
</evidence>
<evidence type="ECO:0000259" key="8">
    <source>
        <dbReference type="Pfam" id="PF02687"/>
    </source>
</evidence>
<dbReference type="STRING" id="225849.swp_3329"/>
<feature type="transmembrane region" description="Helical" evidence="7">
    <location>
        <begin position="758"/>
        <end position="779"/>
    </location>
</feature>
<comment type="subcellular location">
    <subcellularLocation>
        <location evidence="1">Cell membrane</location>
        <topology evidence="1">Multi-pass membrane protein</topology>
    </subcellularLocation>
</comment>
<evidence type="ECO:0000256" key="3">
    <source>
        <dbReference type="ARBA" id="ARBA00022692"/>
    </source>
</evidence>
<feature type="transmembrane region" description="Helical" evidence="7">
    <location>
        <begin position="325"/>
        <end position="354"/>
    </location>
</feature>
<feature type="domain" description="ABC3 transporter permease C-terminal" evidence="8">
    <location>
        <begin position="286"/>
        <end position="407"/>
    </location>
</feature>
<dbReference type="EMBL" id="CP000472">
    <property type="protein sequence ID" value="ACJ30031.1"/>
    <property type="molecule type" value="Genomic_DNA"/>
</dbReference>
<evidence type="ECO:0000256" key="7">
    <source>
        <dbReference type="SAM" id="Phobius"/>
    </source>
</evidence>
<dbReference type="InterPro" id="IPR003838">
    <property type="entry name" value="ABC3_permease_C"/>
</dbReference>
<accession>B8CRM3</accession>
<evidence type="ECO:0000256" key="2">
    <source>
        <dbReference type="ARBA" id="ARBA00022475"/>
    </source>
</evidence>
<feature type="transmembrane region" description="Helical" evidence="7">
    <location>
        <begin position="277"/>
        <end position="304"/>
    </location>
</feature>
<evidence type="ECO:0000256" key="6">
    <source>
        <dbReference type="ARBA" id="ARBA00038076"/>
    </source>
</evidence>
<proteinExistence type="inferred from homology"/>
<gene>
    <name evidence="10" type="ordered locus">swp_3329</name>
</gene>
<evidence type="ECO:0000256" key="4">
    <source>
        <dbReference type="ARBA" id="ARBA00022989"/>
    </source>
</evidence>
<feature type="transmembrane region" description="Helical" evidence="7">
    <location>
        <begin position="706"/>
        <end position="731"/>
    </location>
</feature>
<keyword evidence="11" id="KW-1185">Reference proteome</keyword>
<feature type="domain" description="MacB-like periplasmic core" evidence="9">
    <location>
        <begin position="488"/>
        <end position="648"/>
    </location>
</feature>
<feature type="transmembrane region" description="Helical" evidence="7">
    <location>
        <begin position="791"/>
        <end position="812"/>
    </location>
</feature>
<dbReference type="Pfam" id="PF02687">
    <property type="entry name" value="FtsX"/>
    <property type="match status" value="2"/>
</dbReference>
<organism evidence="10 11">
    <name type="scientific">Shewanella piezotolerans (strain WP3 / JCM 13877)</name>
    <dbReference type="NCBI Taxonomy" id="225849"/>
    <lineage>
        <taxon>Bacteria</taxon>
        <taxon>Pseudomonadati</taxon>
        <taxon>Pseudomonadota</taxon>
        <taxon>Gammaproteobacteria</taxon>
        <taxon>Alteromonadales</taxon>
        <taxon>Shewanellaceae</taxon>
        <taxon>Shewanella</taxon>
    </lineage>
</organism>
<dbReference type="GO" id="GO:0022857">
    <property type="term" value="F:transmembrane transporter activity"/>
    <property type="evidence" value="ECO:0007669"/>
    <property type="project" value="TreeGrafter"/>
</dbReference>
<evidence type="ECO:0000256" key="1">
    <source>
        <dbReference type="ARBA" id="ARBA00004651"/>
    </source>
</evidence>
<dbReference type="KEGG" id="swp:swp_3329"/>
<dbReference type="HOGENOM" id="CLU_009433_0_0_6"/>
<dbReference type="Proteomes" id="UP000000753">
    <property type="component" value="Chromosome"/>
</dbReference>